<keyword evidence="3" id="KW-1185">Reference proteome</keyword>
<keyword evidence="1" id="KW-1133">Transmembrane helix</keyword>
<evidence type="ECO:0000313" key="2">
    <source>
        <dbReference type="EMBL" id="QDT93174.1"/>
    </source>
</evidence>
<dbReference type="Proteomes" id="UP000316855">
    <property type="component" value="Chromosome"/>
</dbReference>
<name>A0A517VJJ1_9PLAN</name>
<keyword evidence="1" id="KW-0812">Transmembrane</keyword>
<dbReference type="AlphaFoldDB" id="A0A517VJJ1"/>
<protein>
    <submittedName>
        <fullName evidence="2">Uncharacterized protein</fullName>
    </submittedName>
</protein>
<evidence type="ECO:0000313" key="3">
    <source>
        <dbReference type="Proteomes" id="UP000316855"/>
    </source>
</evidence>
<dbReference type="EMBL" id="CP036343">
    <property type="protein sequence ID" value="QDT93174.1"/>
    <property type="molecule type" value="Genomic_DNA"/>
</dbReference>
<keyword evidence="1" id="KW-0472">Membrane</keyword>
<dbReference type="KEGG" id="gax:Pan161_48490"/>
<gene>
    <name evidence="2" type="ORF">Pan161_48490</name>
</gene>
<evidence type="ECO:0000256" key="1">
    <source>
        <dbReference type="SAM" id="Phobius"/>
    </source>
</evidence>
<sequence length="101" mass="11209">MLQNSRQTLMFMLCSVIALDIVFLLGGSSLLDTPESNPDWLCAEYELEESEDSVEDETLIQDAEFSDVLPLLGILTQNIDFSVKESDCDEIHISRGPPALS</sequence>
<organism evidence="2 3">
    <name type="scientific">Gimesia algae</name>
    <dbReference type="NCBI Taxonomy" id="2527971"/>
    <lineage>
        <taxon>Bacteria</taxon>
        <taxon>Pseudomonadati</taxon>
        <taxon>Planctomycetota</taxon>
        <taxon>Planctomycetia</taxon>
        <taxon>Planctomycetales</taxon>
        <taxon>Planctomycetaceae</taxon>
        <taxon>Gimesia</taxon>
    </lineage>
</organism>
<feature type="transmembrane region" description="Helical" evidence="1">
    <location>
        <begin position="9"/>
        <end position="31"/>
    </location>
</feature>
<proteinExistence type="predicted"/>
<reference evidence="2 3" key="1">
    <citation type="submission" date="2019-02" db="EMBL/GenBank/DDBJ databases">
        <title>Deep-cultivation of Planctomycetes and their phenomic and genomic characterization uncovers novel biology.</title>
        <authorList>
            <person name="Wiegand S."/>
            <person name="Jogler M."/>
            <person name="Boedeker C."/>
            <person name="Pinto D."/>
            <person name="Vollmers J."/>
            <person name="Rivas-Marin E."/>
            <person name="Kohn T."/>
            <person name="Peeters S.H."/>
            <person name="Heuer A."/>
            <person name="Rast P."/>
            <person name="Oberbeckmann S."/>
            <person name="Bunk B."/>
            <person name="Jeske O."/>
            <person name="Meyerdierks A."/>
            <person name="Storesund J.E."/>
            <person name="Kallscheuer N."/>
            <person name="Luecker S."/>
            <person name="Lage O.M."/>
            <person name="Pohl T."/>
            <person name="Merkel B.J."/>
            <person name="Hornburger P."/>
            <person name="Mueller R.-W."/>
            <person name="Bruemmer F."/>
            <person name="Labrenz M."/>
            <person name="Spormann A.M."/>
            <person name="Op den Camp H."/>
            <person name="Overmann J."/>
            <person name="Amann R."/>
            <person name="Jetten M.S.M."/>
            <person name="Mascher T."/>
            <person name="Medema M.H."/>
            <person name="Devos D.P."/>
            <person name="Kaster A.-K."/>
            <person name="Ovreas L."/>
            <person name="Rohde M."/>
            <person name="Galperin M.Y."/>
            <person name="Jogler C."/>
        </authorList>
    </citation>
    <scope>NUCLEOTIDE SEQUENCE [LARGE SCALE GENOMIC DNA]</scope>
    <source>
        <strain evidence="2 3">Pan161</strain>
    </source>
</reference>
<accession>A0A517VJJ1</accession>